<organism evidence="2 3">
    <name type="scientific">Plutella xylostella</name>
    <name type="common">Diamondback moth</name>
    <name type="synonym">Plutella maculipennis</name>
    <dbReference type="NCBI Taxonomy" id="51655"/>
    <lineage>
        <taxon>Eukaryota</taxon>
        <taxon>Metazoa</taxon>
        <taxon>Ecdysozoa</taxon>
        <taxon>Arthropoda</taxon>
        <taxon>Hexapoda</taxon>
        <taxon>Insecta</taxon>
        <taxon>Pterygota</taxon>
        <taxon>Neoptera</taxon>
        <taxon>Endopterygota</taxon>
        <taxon>Lepidoptera</taxon>
        <taxon>Glossata</taxon>
        <taxon>Ditrysia</taxon>
        <taxon>Yponomeutoidea</taxon>
        <taxon>Plutellidae</taxon>
        <taxon>Plutella</taxon>
    </lineage>
</organism>
<dbReference type="Proteomes" id="UP000653454">
    <property type="component" value="Unassembled WGS sequence"/>
</dbReference>
<sequence>MELPKQHLPTSLQLSELLTLSELALSNTSQYRIANTSQSETLEMLPEITKKSRPPRKNYNQLSSNEKLDNRQTEDIHIEEAAAESDASSTDLDERDTRNVCPPCRAHADRYNNNHRHDDFSDDSDYGKPLLFKLTIYKLISIDNFDTIRIYFAFVIRTTLHMSN</sequence>
<dbReference type="AlphaFoldDB" id="A0A8S4F3M6"/>
<reference evidence="2" key="1">
    <citation type="submission" date="2020-11" db="EMBL/GenBank/DDBJ databases">
        <authorList>
            <person name="Whiteford S."/>
        </authorList>
    </citation>
    <scope>NUCLEOTIDE SEQUENCE</scope>
</reference>
<comment type="caution">
    <text evidence="2">The sequence shown here is derived from an EMBL/GenBank/DDBJ whole genome shotgun (WGS) entry which is preliminary data.</text>
</comment>
<dbReference type="EMBL" id="CAJHNJ030000027">
    <property type="protein sequence ID" value="CAG9122717.1"/>
    <property type="molecule type" value="Genomic_DNA"/>
</dbReference>
<accession>A0A8S4F3M6</accession>
<gene>
    <name evidence="2" type="ORF">PLXY2_LOCUS7675</name>
</gene>
<name>A0A8S4F3M6_PLUXY</name>
<keyword evidence="3" id="KW-1185">Reference proteome</keyword>
<evidence type="ECO:0000256" key="1">
    <source>
        <dbReference type="SAM" id="MobiDB-lite"/>
    </source>
</evidence>
<evidence type="ECO:0000313" key="2">
    <source>
        <dbReference type="EMBL" id="CAG9122717.1"/>
    </source>
</evidence>
<protein>
    <submittedName>
        <fullName evidence="2">(diamondback moth) hypothetical protein</fullName>
    </submittedName>
</protein>
<proteinExistence type="predicted"/>
<evidence type="ECO:0000313" key="3">
    <source>
        <dbReference type="Proteomes" id="UP000653454"/>
    </source>
</evidence>
<feature type="region of interest" description="Disordered" evidence="1">
    <location>
        <begin position="44"/>
        <end position="74"/>
    </location>
</feature>